<evidence type="ECO:0008006" key="3">
    <source>
        <dbReference type="Google" id="ProtNLM"/>
    </source>
</evidence>
<dbReference type="AlphaFoldDB" id="A0A524RQP6"/>
<evidence type="ECO:0000313" key="2">
    <source>
        <dbReference type="Proteomes" id="UP000317990"/>
    </source>
</evidence>
<name>A0A524RQP6_9CHRO</name>
<dbReference type="EMBL" id="SRMO01000026">
    <property type="protein sequence ID" value="TGG96160.1"/>
    <property type="molecule type" value="Genomic_DNA"/>
</dbReference>
<dbReference type="Proteomes" id="UP000317990">
    <property type="component" value="Unassembled WGS sequence"/>
</dbReference>
<organism evidence="1 2">
    <name type="scientific">Aphanocapsa feldmannii 277cV</name>
    <dbReference type="NCBI Taxonomy" id="2507553"/>
    <lineage>
        <taxon>Bacteria</taxon>
        <taxon>Bacillati</taxon>
        <taxon>Cyanobacteriota</taxon>
        <taxon>Cyanophyceae</taxon>
        <taxon>Oscillatoriophycideae</taxon>
        <taxon>Chroococcales</taxon>
        <taxon>Microcystaceae</taxon>
        <taxon>Aphanocapsa</taxon>
    </lineage>
</organism>
<accession>A0A524RQP6</accession>
<sequence>MGLRPMLLSLAMLPGLLLLLRSCGRGELRLLPGSSLRLNSPADERSPSLGGRWLALISNQGGRDLVRLFDLHTNRPVPLPGLNRLDALPVAVSTDARGRRLALIRQLAGRTELLLYDRGLAALQRLPLDNQSGVPRNLALSGDGRQLAVQLERGGRWQVEVLKLP</sequence>
<reference evidence="1 2" key="1">
    <citation type="journal article" date="2019" name="mSystems">
        <title>Life at home and on the roam: Genomic adaptions reflect the dual lifestyle of an intracellular, facultative symbiont.</title>
        <authorList>
            <person name="Burgsdorf I."/>
        </authorList>
    </citation>
    <scope>NUCLEOTIDE SEQUENCE [LARGE SCALE GENOMIC DNA]</scope>
    <source>
        <strain evidence="1">277cV</strain>
    </source>
</reference>
<dbReference type="SUPFAM" id="SSF82171">
    <property type="entry name" value="DPP6 N-terminal domain-like"/>
    <property type="match status" value="1"/>
</dbReference>
<comment type="caution">
    <text evidence="1">The sequence shown here is derived from an EMBL/GenBank/DDBJ whole genome shotgun (WGS) entry which is preliminary data.</text>
</comment>
<dbReference type="Gene3D" id="2.120.10.30">
    <property type="entry name" value="TolB, C-terminal domain"/>
    <property type="match status" value="1"/>
</dbReference>
<protein>
    <recommendedName>
        <fullName evidence="3">Tol biopolymer transporter periplasmic protein</fullName>
    </recommendedName>
</protein>
<proteinExistence type="predicted"/>
<gene>
    <name evidence="1" type="ORF">ERJ67_01080</name>
</gene>
<dbReference type="InterPro" id="IPR011042">
    <property type="entry name" value="6-blade_b-propeller_TolB-like"/>
</dbReference>
<evidence type="ECO:0000313" key="1">
    <source>
        <dbReference type="EMBL" id="TGG96160.1"/>
    </source>
</evidence>